<reference evidence="13 14" key="1">
    <citation type="submission" date="2017-02" db="EMBL/GenBank/DDBJ databases">
        <authorList>
            <person name="Peterson S.W."/>
        </authorList>
    </citation>
    <scope>NUCLEOTIDE SEQUENCE [LARGE SCALE GENOMIC DNA]</scope>
    <source>
        <strain evidence="13 14">SRS1_H2-8</strain>
    </source>
</reference>
<dbReference type="GO" id="GO:0005743">
    <property type="term" value="C:mitochondrial inner membrane"/>
    <property type="evidence" value="ECO:0007669"/>
    <property type="project" value="UniProtKB-SubCell"/>
</dbReference>
<evidence type="ECO:0000256" key="7">
    <source>
        <dbReference type="ARBA" id="ARBA00023128"/>
    </source>
</evidence>
<keyword evidence="3" id="KW-0813">Transport</keyword>
<keyword evidence="5" id="KW-0999">Mitochondrion inner membrane</keyword>
<accession>A0A2N8U7J6</accession>
<keyword evidence="4" id="KW-0679">Respiratory chain</keyword>
<evidence type="ECO:0000256" key="1">
    <source>
        <dbReference type="ARBA" id="ARBA00004137"/>
    </source>
</evidence>
<dbReference type="EMBL" id="LT795055">
    <property type="protein sequence ID" value="SJX61015.1"/>
    <property type="molecule type" value="Genomic_DNA"/>
</dbReference>
<dbReference type="FunFam" id="1.10.287.20:FF:000003">
    <property type="entry name" value="Cytochrome b-c1 complex subunit 6"/>
    <property type="match status" value="1"/>
</dbReference>
<organism evidence="13 14">
    <name type="scientific">Sporisorium reilianum f. sp. reilianum</name>
    <dbReference type="NCBI Taxonomy" id="72559"/>
    <lineage>
        <taxon>Eukaryota</taxon>
        <taxon>Fungi</taxon>
        <taxon>Dikarya</taxon>
        <taxon>Basidiomycota</taxon>
        <taxon>Ustilaginomycotina</taxon>
        <taxon>Ustilaginomycetes</taxon>
        <taxon>Ustilaginales</taxon>
        <taxon>Ustilaginaceae</taxon>
        <taxon>Sporisorium</taxon>
    </lineage>
</organism>
<feature type="region of interest" description="Disordered" evidence="11">
    <location>
        <begin position="32"/>
        <end position="74"/>
    </location>
</feature>
<evidence type="ECO:0000256" key="10">
    <source>
        <dbReference type="ARBA" id="ARBA00044246"/>
    </source>
</evidence>
<dbReference type="InterPro" id="IPR003422">
    <property type="entry name" value="Cyt_b-c1_6"/>
</dbReference>
<dbReference type="GO" id="GO:0006122">
    <property type="term" value="P:mitochondrial electron transport, ubiquinol to cytochrome c"/>
    <property type="evidence" value="ECO:0007669"/>
    <property type="project" value="InterPro"/>
</dbReference>
<evidence type="ECO:0000259" key="12">
    <source>
        <dbReference type="Pfam" id="PF02320"/>
    </source>
</evidence>
<evidence type="ECO:0000256" key="11">
    <source>
        <dbReference type="SAM" id="MobiDB-lite"/>
    </source>
</evidence>
<keyword evidence="8" id="KW-0472">Membrane</keyword>
<gene>
    <name evidence="13" type="ORF">SRS1_12238</name>
</gene>
<evidence type="ECO:0000313" key="13">
    <source>
        <dbReference type="EMBL" id="SJX61015.1"/>
    </source>
</evidence>
<evidence type="ECO:0000256" key="2">
    <source>
        <dbReference type="ARBA" id="ARBA00006498"/>
    </source>
</evidence>
<evidence type="ECO:0000313" key="14">
    <source>
        <dbReference type="Proteomes" id="UP000239563"/>
    </source>
</evidence>
<keyword evidence="6" id="KW-0249">Electron transport</keyword>
<dbReference type="AlphaFoldDB" id="A0A2N8U7J6"/>
<feature type="compositionally biased region" description="Acidic residues" evidence="11">
    <location>
        <begin position="38"/>
        <end position="69"/>
    </location>
</feature>
<name>A0A2N8U7J6_9BASI</name>
<evidence type="ECO:0000256" key="9">
    <source>
        <dbReference type="ARBA" id="ARBA00044155"/>
    </source>
</evidence>
<sequence length="133" mass="14847">MPSSSVTVSLPASADDSVFSSVSSFFSSLLPVAHAEEESSDDAEESEEKEESEEEDEEEEDEDEDEPEDPAPAIYEECEKSKACAPFKHHFDECTKRVEEGKGFENENCIEEFFHLAHCAQECTAPKLFSKLV</sequence>
<dbReference type="PANTHER" id="PTHR15336:SF0">
    <property type="entry name" value="CYTOCHROME B-C1 COMPLEX SUBUNIT 6, MITOCHONDRIAL"/>
    <property type="match status" value="1"/>
</dbReference>
<dbReference type="Gene3D" id="1.10.287.20">
    <property type="entry name" value="Ubiquinol-cytochrome C reductase hinge domain"/>
    <property type="match status" value="1"/>
</dbReference>
<evidence type="ECO:0000256" key="5">
    <source>
        <dbReference type="ARBA" id="ARBA00022792"/>
    </source>
</evidence>
<proteinExistence type="inferred from homology"/>
<feature type="domain" description="Ubiquinol-cytochrome C reductase hinge" evidence="12">
    <location>
        <begin position="69"/>
        <end position="132"/>
    </location>
</feature>
<protein>
    <recommendedName>
        <fullName evidence="9">Cytochrome b-c1 complex subunit 6, mitochondrial</fullName>
    </recommendedName>
    <alternativeName>
        <fullName evidence="10">Complex III subunit 6</fullName>
    </alternativeName>
</protein>
<dbReference type="Pfam" id="PF02320">
    <property type="entry name" value="UCR_hinge"/>
    <property type="match status" value="1"/>
</dbReference>
<dbReference type="Proteomes" id="UP000239563">
    <property type="component" value="Chromosome II"/>
</dbReference>
<evidence type="ECO:0000256" key="6">
    <source>
        <dbReference type="ARBA" id="ARBA00022982"/>
    </source>
</evidence>
<dbReference type="SUPFAM" id="SSF81531">
    <property type="entry name" value="Non-heme 11 kDa protein of cytochrome bc1 complex (Ubiquinol-cytochrome c reductase)"/>
    <property type="match status" value="1"/>
</dbReference>
<evidence type="ECO:0000256" key="4">
    <source>
        <dbReference type="ARBA" id="ARBA00022660"/>
    </source>
</evidence>
<dbReference type="InterPro" id="IPR036811">
    <property type="entry name" value="Ubol_cytC_Rdtase_hinge_dom_sf"/>
</dbReference>
<keyword evidence="7" id="KW-0496">Mitochondrion</keyword>
<dbReference type="PANTHER" id="PTHR15336">
    <property type="entry name" value="UBIQUINOL-CYTOCHROME C REDUCTASE COMPLEX 7.8 KDA PROTEIN"/>
    <property type="match status" value="1"/>
</dbReference>
<comment type="similarity">
    <text evidence="2">Belongs to the UQCRH/QCR6 family.</text>
</comment>
<evidence type="ECO:0000256" key="3">
    <source>
        <dbReference type="ARBA" id="ARBA00022448"/>
    </source>
</evidence>
<dbReference type="InterPro" id="IPR023184">
    <property type="entry name" value="Ubol_cytC_Rdtase_hinge_dom"/>
</dbReference>
<comment type="subcellular location">
    <subcellularLocation>
        <location evidence="1">Mitochondrion inner membrane</location>
        <topology evidence="1">Peripheral membrane protein</topology>
        <orientation evidence="1">Intermembrane side</orientation>
    </subcellularLocation>
</comment>
<evidence type="ECO:0000256" key="8">
    <source>
        <dbReference type="ARBA" id="ARBA00023136"/>
    </source>
</evidence>